<dbReference type="AlphaFoldDB" id="A0A8H6DNL5"/>
<reference evidence="2 3" key="1">
    <citation type="submission" date="2020-05" db="EMBL/GenBank/DDBJ databases">
        <title>Identification and distribution of gene clusters putatively required for synthesis of sphingolipid metabolism inhibitors in phylogenetically diverse species of the filamentous fungus Fusarium.</title>
        <authorList>
            <person name="Kim H.-S."/>
            <person name="Busman M."/>
            <person name="Brown D.W."/>
            <person name="Divon H."/>
            <person name="Uhlig S."/>
            <person name="Proctor R.H."/>
        </authorList>
    </citation>
    <scope>NUCLEOTIDE SEQUENCE [LARGE SCALE GENOMIC DNA]</scope>
    <source>
        <strain evidence="2 3">NRRL 66235</strain>
    </source>
</reference>
<sequence>MLFDFNFAARINCPSPGEGESYFEDRNDVKGVIFTTYEIITQDDSLRSTSHEDQNLGNLGSKWVKHPEVKLDHPVESYQLILKQWRERREGDFHSGNVPRPIEWPAMPKSP</sequence>
<organism evidence="2 3">
    <name type="scientific">Fusarium mundagurra</name>
    <dbReference type="NCBI Taxonomy" id="1567541"/>
    <lineage>
        <taxon>Eukaryota</taxon>
        <taxon>Fungi</taxon>
        <taxon>Dikarya</taxon>
        <taxon>Ascomycota</taxon>
        <taxon>Pezizomycotina</taxon>
        <taxon>Sordariomycetes</taxon>
        <taxon>Hypocreomycetidae</taxon>
        <taxon>Hypocreales</taxon>
        <taxon>Nectriaceae</taxon>
        <taxon>Fusarium</taxon>
        <taxon>Fusarium fujikuroi species complex</taxon>
    </lineage>
</organism>
<feature type="region of interest" description="Disordered" evidence="1">
    <location>
        <begin position="92"/>
        <end position="111"/>
    </location>
</feature>
<dbReference type="EMBL" id="JAAOAN010000052">
    <property type="protein sequence ID" value="KAF5723911.1"/>
    <property type="molecule type" value="Genomic_DNA"/>
</dbReference>
<comment type="caution">
    <text evidence="2">The sequence shown here is derived from an EMBL/GenBank/DDBJ whole genome shotgun (WGS) entry which is preliminary data.</text>
</comment>
<keyword evidence="2" id="KW-0418">Kinase</keyword>
<keyword evidence="2" id="KW-0808">Transferase</keyword>
<gene>
    <name evidence="2" type="ORF">FMUND_1355</name>
</gene>
<accession>A0A8H6DNL5</accession>
<dbReference type="GO" id="GO:0016301">
    <property type="term" value="F:kinase activity"/>
    <property type="evidence" value="ECO:0007669"/>
    <property type="project" value="UniProtKB-KW"/>
</dbReference>
<dbReference type="OrthoDB" id="4062651at2759"/>
<keyword evidence="3" id="KW-1185">Reference proteome</keyword>
<name>A0A8H6DNL5_9HYPO</name>
<proteinExistence type="predicted"/>
<evidence type="ECO:0000313" key="2">
    <source>
        <dbReference type="EMBL" id="KAF5723911.1"/>
    </source>
</evidence>
<evidence type="ECO:0000256" key="1">
    <source>
        <dbReference type="SAM" id="MobiDB-lite"/>
    </source>
</evidence>
<protein>
    <submittedName>
        <fullName evidence="2">Serine threonine kinase</fullName>
    </submittedName>
</protein>
<dbReference type="Proteomes" id="UP000544331">
    <property type="component" value="Unassembled WGS sequence"/>
</dbReference>
<evidence type="ECO:0000313" key="3">
    <source>
        <dbReference type="Proteomes" id="UP000544331"/>
    </source>
</evidence>